<accession>A0AB73T625</accession>
<dbReference type="GO" id="GO:0016853">
    <property type="term" value="F:isomerase activity"/>
    <property type="evidence" value="ECO:0007669"/>
    <property type="project" value="UniProtKB-KW"/>
</dbReference>
<dbReference type="Gene3D" id="3.20.20.150">
    <property type="entry name" value="Divalent-metal-dependent TIM barrel enzymes"/>
    <property type="match status" value="1"/>
</dbReference>
<dbReference type="PANTHER" id="PTHR12110">
    <property type="entry name" value="HYDROXYPYRUVATE ISOMERASE"/>
    <property type="match status" value="1"/>
</dbReference>
<name>A0AB73T625_9FIRM</name>
<dbReference type="Proteomes" id="UP000245412">
    <property type="component" value="Unassembled WGS sequence"/>
</dbReference>
<evidence type="ECO:0000313" key="2">
    <source>
        <dbReference type="EMBL" id="PWJ76760.1"/>
    </source>
</evidence>
<keyword evidence="3" id="KW-1185">Reference proteome</keyword>
<organism evidence="2 3">
    <name type="scientific">Murimonas intestini</name>
    <dbReference type="NCBI Taxonomy" id="1337051"/>
    <lineage>
        <taxon>Bacteria</taxon>
        <taxon>Bacillati</taxon>
        <taxon>Bacillota</taxon>
        <taxon>Clostridia</taxon>
        <taxon>Lachnospirales</taxon>
        <taxon>Lachnospiraceae</taxon>
        <taxon>Murimonas</taxon>
    </lineage>
</organism>
<comment type="caution">
    <text evidence="2">The sequence shown here is derived from an EMBL/GenBank/DDBJ whole genome shotgun (WGS) entry which is preliminary data.</text>
</comment>
<protein>
    <submittedName>
        <fullName evidence="2">Sugar phosphate isomerase/epimerase</fullName>
    </submittedName>
</protein>
<dbReference type="PANTHER" id="PTHR12110:SF41">
    <property type="entry name" value="INOSOSE DEHYDRATASE"/>
    <property type="match status" value="1"/>
</dbReference>
<reference evidence="2 3" key="1">
    <citation type="submission" date="2018-05" db="EMBL/GenBank/DDBJ databases">
        <authorList>
            <person name="Goeker M."/>
            <person name="Huntemann M."/>
            <person name="Clum A."/>
            <person name="Pillay M."/>
            <person name="Palaniappan K."/>
            <person name="Varghese N."/>
            <person name="Mikhailova N."/>
            <person name="Stamatis D."/>
            <person name="Reddy T."/>
            <person name="Daum C."/>
            <person name="Shapiro N."/>
            <person name="Ivanova N."/>
            <person name="Kyrpides N."/>
            <person name="Woyke T."/>
        </authorList>
    </citation>
    <scope>NUCLEOTIDE SEQUENCE [LARGE SCALE GENOMIC DNA]</scope>
    <source>
        <strain evidence="2 3">DSM 26524</strain>
    </source>
</reference>
<evidence type="ECO:0000259" key="1">
    <source>
        <dbReference type="Pfam" id="PF01261"/>
    </source>
</evidence>
<dbReference type="SUPFAM" id="SSF51658">
    <property type="entry name" value="Xylose isomerase-like"/>
    <property type="match status" value="1"/>
</dbReference>
<dbReference type="InterPro" id="IPR036237">
    <property type="entry name" value="Xyl_isomerase-like_sf"/>
</dbReference>
<dbReference type="RefSeq" id="WP_109625902.1">
    <property type="nucleotide sequence ID" value="NZ_JANKBI010000019.1"/>
</dbReference>
<gene>
    <name evidence="2" type="ORF">C7383_104206</name>
</gene>
<dbReference type="Pfam" id="PF01261">
    <property type="entry name" value="AP_endonuc_2"/>
    <property type="match status" value="1"/>
</dbReference>
<feature type="domain" description="Xylose isomerase-like TIM barrel" evidence="1">
    <location>
        <begin position="26"/>
        <end position="279"/>
    </location>
</feature>
<keyword evidence="2" id="KW-0413">Isomerase</keyword>
<dbReference type="InterPro" id="IPR050312">
    <property type="entry name" value="IolE/XylAMocC-like"/>
</dbReference>
<dbReference type="AlphaFoldDB" id="A0AB73T625"/>
<evidence type="ECO:0000313" key="3">
    <source>
        <dbReference type="Proteomes" id="UP000245412"/>
    </source>
</evidence>
<proteinExistence type="predicted"/>
<dbReference type="InterPro" id="IPR013022">
    <property type="entry name" value="Xyl_isomerase-like_TIM-brl"/>
</dbReference>
<sequence>MTKKAVQQIMLGTVTKNEKQALETLKKIKEAGYDGIELNGFMIRPSSFMVRILTKAAGMPVGKGGNFEWKELMQRSKLECVSIHEDLGTIEREPETVIREAEKFGTDKVVITGMYRFDYSDRKAVEKLTKDLNHAGGILKEAGIQLLYHNHNCEFRKIEPGKTAYDLIIGETDPSCVNFELDSYWPAEAGVSAIALMKKLGERMRLYHINDRGSRITGPSMTPILKSDSMELGYGNMDLEELIRQALSVRTEAVILESHKNWVDASPVKSLQVSAEFLNQQIRQEENHE</sequence>
<dbReference type="EMBL" id="QGGY01000004">
    <property type="protein sequence ID" value="PWJ76760.1"/>
    <property type="molecule type" value="Genomic_DNA"/>
</dbReference>